<proteinExistence type="predicted"/>
<organism evidence="2 3">
    <name type="scientific">Nannocystis bainbridge</name>
    <dbReference type="NCBI Taxonomy" id="2995303"/>
    <lineage>
        <taxon>Bacteria</taxon>
        <taxon>Pseudomonadati</taxon>
        <taxon>Myxococcota</taxon>
        <taxon>Polyangia</taxon>
        <taxon>Nannocystales</taxon>
        <taxon>Nannocystaceae</taxon>
        <taxon>Nannocystis</taxon>
    </lineage>
</organism>
<dbReference type="EMBL" id="JAQNDL010000005">
    <property type="protein sequence ID" value="MDC0723567.1"/>
    <property type="molecule type" value="Genomic_DNA"/>
</dbReference>
<comment type="caution">
    <text evidence="2">The sequence shown here is derived from an EMBL/GenBank/DDBJ whole genome shotgun (WGS) entry which is preliminary data.</text>
</comment>
<dbReference type="Proteomes" id="UP001221686">
    <property type="component" value="Unassembled WGS sequence"/>
</dbReference>
<dbReference type="RefSeq" id="WP_272092111.1">
    <property type="nucleotide sequence ID" value="NZ_JAQNDL010000005.1"/>
</dbReference>
<evidence type="ECO:0008006" key="4">
    <source>
        <dbReference type="Google" id="ProtNLM"/>
    </source>
</evidence>
<reference evidence="2 3" key="1">
    <citation type="submission" date="2022-11" db="EMBL/GenBank/DDBJ databases">
        <title>Minimal conservation of predation-associated metabolite biosynthetic gene clusters underscores biosynthetic potential of Myxococcota including descriptions for ten novel species: Archangium lansinium sp. nov., Myxococcus landrumus sp. nov., Nannocystis bai.</title>
        <authorList>
            <person name="Ahearne A."/>
            <person name="Stevens C."/>
            <person name="Dowd S."/>
        </authorList>
    </citation>
    <scope>NUCLEOTIDE SEQUENCE [LARGE SCALE GENOMIC DNA]</scope>
    <source>
        <strain evidence="2 3">BB15-2</strain>
    </source>
</reference>
<protein>
    <recommendedName>
        <fullName evidence="4">DUF222 domain-containing protein</fullName>
    </recommendedName>
</protein>
<name>A0ABT5ECI6_9BACT</name>
<sequence>MLELLPPTSPCPPHADPRLERTTTRIRDLVAGTHLQMALSIGRIVVEEIYDGDLKSWRRRGPKDPSLRRLAADPRLTISASALYRALGIFELKVRFADHPMWDMLTACHLRAVLGLPESEQCRLLDLATTSAWTSQTLEHAAAISRDNHKTSRGGRSRKSPVVRAIETAERALAGDQDVDVASPAVLVELPAEQRDDLLRRLSLIRERCASLATALEGQLPESHARSESKPGVSSYAPH</sequence>
<keyword evidence="3" id="KW-1185">Reference proteome</keyword>
<evidence type="ECO:0000313" key="3">
    <source>
        <dbReference type="Proteomes" id="UP001221686"/>
    </source>
</evidence>
<gene>
    <name evidence="2" type="ORF">POL25_42185</name>
</gene>
<feature type="region of interest" description="Disordered" evidence="1">
    <location>
        <begin position="217"/>
        <end position="239"/>
    </location>
</feature>
<evidence type="ECO:0000256" key="1">
    <source>
        <dbReference type="SAM" id="MobiDB-lite"/>
    </source>
</evidence>
<evidence type="ECO:0000313" key="2">
    <source>
        <dbReference type="EMBL" id="MDC0723567.1"/>
    </source>
</evidence>
<accession>A0ABT5ECI6</accession>